<feature type="transmembrane region" description="Helical" evidence="5">
    <location>
        <begin position="14"/>
        <end position="33"/>
    </location>
</feature>
<dbReference type="SUPFAM" id="SSF53300">
    <property type="entry name" value="vWA-like"/>
    <property type="match status" value="1"/>
</dbReference>
<evidence type="ECO:0000256" key="2">
    <source>
        <dbReference type="ARBA" id="ARBA00022692"/>
    </source>
</evidence>
<dbReference type="EMBL" id="PDJC01000001">
    <property type="protein sequence ID" value="PFG16331.1"/>
    <property type="molecule type" value="Genomic_DNA"/>
</dbReference>
<dbReference type="RefSeq" id="WP_098459883.1">
    <property type="nucleotide sequence ID" value="NZ_PDJC01000001.1"/>
</dbReference>
<dbReference type="OrthoDB" id="8882959at2"/>
<protein>
    <submittedName>
        <fullName evidence="7">Ca-activated chloride channel family protein</fullName>
    </submittedName>
</protein>
<evidence type="ECO:0000313" key="8">
    <source>
        <dbReference type="Proteomes" id="UP000226079"/>
    </source>
</evidence>
<accession>A0A2A9CQ71</accession>
<keyword evidence="8" id="KW-1185">Reference proteome</keyword>
<organism evidence="7 8">
    <name type="scientific">Propionicimonas paludicola</name>
    <dbReference type="NCBI Taxonomy" id="185243"/>
    <lineage>
        <taxon>Bacteria</taxon>
        <taxon>Bacillati</taxon>
        <taxon>Actinomycetota</taxon>
        <taxon>Actinomycetes</taxon>
        <taxon>Propionibacteriales</taxon>
        <taxon>Nocardioidaceae</taxon>
        <taxon>Propionicimonas</taxon>
    </lineage>
</organism>
<evidence type="ECO:0000259" key="6">
    <source>
        <dbReference type="PROSITE" id="PS50234"/>
    </source>
</evidence>
<feature type="transmembrane region" description="Helical" evidence="5">
    <location>
        <begin position="299"/>
        <end position="319"/>
    </location>
</feature>
<proteinExistence type="predicted"/>
<feature type="domain" description="VWFA" evidence="6">
    <location>
        <begin position="91"/>
        <end position="282"/>
    </location>
</feature>
<dbReference type="Proteomes" id="UP000226079">
    <property type="component" value="Unassembled WGS sequence"/>
</dbReference>
<evidence type="ECO:0000256" key="1">
    <source>
        <dbReference type="ARBA" id="ARBA00022475"/>
    </source>
</evidence>
<dbReference type="Pfam" id="PF13519">
    <property type="entry name" value="VWA_2"/>
    <property type="match status" value="1"/>
</dbReference>
<reference evidence="7 8" key="1">
    <citation type="submission" date="2017-10" db="EMBL/GenBank/DDBJ databases">
        <title>Sequencing the genomes of 1000 actinobacteria strains.</title>
        <authorList>
            <person name="Klenk H.-P."/>
        </authorList>
    </citation>
    <scope>NUCLEOTIDE SEQUENCE [LARGE SCALE GENOMIC DNA]</scope>
    <source>
        <strain evidence="7 8">DSM 15597</strain>
    </source>
</reference>
<evidence type="ECO:0000256" key="5">
    <source>
        <dbReference type="SAM" id="Phobius"/>
    </source>
</evidence>
<name>A0A2A9CQ71_9ACTN</name>
<dbReference type="PROSITE" id="PS50234">
    <property type="entry name" value="VWFA"/>
    <property type="match status" value="1"/>
</dbReference>
<keyword evidence="3 5" id="KW-1133">Transmembrane helix</keyword>
<keyword evidence="2 5" id="KW-0812">Transmembrane</keyword>
<dbReference type="PANTHER" id="PTHR22550:SF5">
    <property type="entry name" value="LEUCINE ZIPPER PROTEIN 4"/>
    <property type="match status" value="1"/>
</dbReference>
<dbReference type="InterPro" id="IPR050768">
    <property type="entry name" value="UPF0353/GerABKA_families"/>
</dbReference>
<keyword evidence="1" id="KW-1003">Cell membrane</keyword>
<dbReference type="PANTHER" id="PTHR22550">
    <property type="entry name" value="SPORE GERMINATION PROTEIN"/>
    <property type="match status" value="1"/>
</dbReference>
<evidence type="ECO:0000256" key="3">
    <source>
        <dbReference type="ARBA" id="ARBA00022989"/>
    </source>
</evidence>
<keyword evidence="4 5" id="KW-0472">Membrane</keyword>
<evidence type="ECO:0000313" key="7">
    <source>
        <dbReference type="EMBL" id="PFG16331.1"/>
    </source>
</evidence>
<dbReference type="Gene3D" id="3.40.50.410">
    <property type="entry name" value="von Willebrand factor, type A domain"/>
    <property type="match status" value="1"/>
</dbReference>
<sequence>MALIPTEFMRPDRLWWLLIIPILVALYVFLLWWRRSRSKAHAITNLDRVLPKQQAWKRHVAVGLAILALGALNIAFAQPKAEVDVPRDRATIVLTLDVSLSMQATDVAPNRLDAAKAAAKEFLQLLPVGFNVSLVRFAGTAAVVVPPTSDRGVVAAAIDSLQVAPYTAIGEGIYSSLDAIAQAPPDPNDPEATAPGAIVLLSDGFTNIGRDSADAARESKTKNIPIYTIAYGTAGGYLIGDGGQREPVPVNHAELSQVARLSGGKKFSAGSSEELRQVYASIARSVGYVKADQEVTETYAGYAVGFAALAVLAMMSLAARWP</sequence>
<dbReference type="InterPro" id="IPR036465">
    <property type="entry name" value="vWFA_dom_sf"/>
</dbReference>
<evidence type="ECO:0000256" key="4">
    <source>
        <dbReference type="ARBA" id="ARBA00023136"/>
    </source>
</evidence>
<gene>
    <name evidence="7" type="ORF">ATK74_0866</name>
</gene>
<dbReference type="SMART" id="SM00327">
    <property type="entry name" value="VWA"/>
    <property type="match status" value="1"/>
</dbReference>
<dbReference type="AlphaFoldDB" id="A0A2A9CQ71"/>
<dbReference type="InterPro" id="IPR002035">
    <property type="entry name" value="VWF_A"/>
</dbReference>
<comment type="caution">
    <text evidence="7">The sequence shown here is derived from an EMBL/GenBank/DDBJ whole genome shotgun (WGS) entry which is preliminary data.</text>
</comment>